<dbReference type="InterPro" id="IPR032126">
    <property type="entry name" value="LydA_holin"/>
</dbReference>
<reference evidence="3" key="1">
    <citation type="submission" date="2019-05" db="EMBL/GenBank/DDBJ databases">
        <authorList>
            <person name="Castillo A."/>
            <person name="Giampetruzzi A."/>
            <person name="Landa B."/>
            <person name="Saponari M."/>
            <person name="Almeida R.P.P."/>
            <person name="Moralejo E."/>
            <person name="Marco-Noales E."/>
            <person name="Velasco-Amo M.P."/>
            <person name="Roman-Ecija M."/>
            <person name="Navarro I."/>
            <person name="Monterde A."/>
            <person name="Barbe S."/>
        </authorList>
    </citation>
    <scope>NUCLEOTIDE SEQUENCE</scope>
    <source>
        <strain evidence="3">XYL1981</strain>
    </source>
</reference>
<dbReference type="AlphaFoldDB" id="A0A9Q4MHZ2"/>
<reference evidence="3" key="2">
    <citation type="journal article" date="2020" name="Appl. Environ. Microbiol.">
        <title>Multiple intercontinental introductions associated with the emergence of a plant pathogen in Europe.</title>
        <authorList>
            <person name="Landa B.B."/>
            <person name="Castillo A.I."/>
            <person name="Giampetruzzi A."/>
            <person name="Kahn A."/>
            <person name="Roman-Ecija M."/>
            <person name="Velasco-Amo M.P."/>
            <person name="Navas-Cortes J.A."/>
            <person name="Marco-Noales E."/>
            <person name="Barbe S."/>
            <person name="Moralejo E."/>
            <person name="Coletta-Filho H.D."/>
            <person name="Saldarelli P."/>
            <person name="Saponari M."/>
            <person name="Almeida R.P.P."/>
        </authorList>
    </citation>
    <scope>NUCLEOTIDE SEQUENCE</scope>
    <source>
        <strain evidence="3">XYL1981</strain>
    </source>
</reference>
<dbReference type="Proteomes" id="UP000474061">
    <property type="component" value="Unassembled WGS sequence"/>
</dbReference>
<reference evidence="2" key="4">
    <citation type="journal article" date="2023" name="Commun. Biol.">
        <title>Suspicions of two bridgehead invasions of Xylella fastidiosa subsp. multiplex in France.</title>
        <authorList>
            <person name="Dupas E."/>
            <person name="Durand K."/>
            <person name="Rieux A."/>
            <person name="Briand M."/>
            <person name="Pruvost O."/>
            <person name="Cunty A."/>
            <person name="Denance N."/>
            <person name="Donnadieu C."/>
            <person name="Legendre B."/>
            <person name="Lopez-Roques C."/>
            <person name="Cesbron S."/>
            <person name="Ravigne V."/>
            <person name="Jacques M.A."/>
        </authorList>
    </citation>
    <scope>NUCLEOTIDE SEQUENCE</scope>
    <source>
        <strain evidence="2">CFBP8070</strain>
    </source>
</reference>
<keyword evidence="1" id="KW-1133">Transmembrane helix</keyword>
<feature type="transmembrane region" description="Helical" evidence="1">
    <location>
        <begin position="40"/>
        <end position="59"/>
    </location>
</feature>
<organism evidence="3 4">
    <name type="scientific">Xylella fastidiosa subsp. multiplex</name>
    <dbReference type="NCBI Taxonomy" id="644357"/>
    <lineage>
        <taxon>Bacteria</taxon>
        <taxon>Pseudomonadati</taxon>
        <taxon>Pseudomonadota</taxon>
        <taxon>Gammaproteobacteria</taxon>
        <taxon>Lysobacterales</taxon>
        <taxon>Lysobacteraceae</taxon>
        <taxon>Xylella</taxon>
    </lineage>
</organism>
<dbReference type="Proteomes" id="UP001220702">
    <property type="component" value="Unassembled WGS sequence"/>
</dbReference>
<dbReference type="EMBL" id="JAJKGN010000001">
    <property type="protein sequence ID" value="MDC6408785.1"/>
    <property type="molecule type" value="Genomic_DNA"/>
</dbReference>
<name>A0A9Q4MHZ2_XYLFS</name>
<comment type="caution">
    <text evidence="3">The sequence shown here is derived from an EMBL/GenBank/DDBJ whole genome shotgun (WGS) entry which is preliminary data.</text>
</comment>
<proteinExistence type="predicted"/>
<dbReference type="RefSeq" id="WP_004083642.1">
    <property type="nucleotide sequence ID" value="NZ_CP047134.1"/>
</dbReference>
<feature type="transmembrane region" description="Helical" evidence="1">
    <location>
        <begin position="14"/>
        <end position="33"/>
    </location>
</feature>
<dbReference type="EMBL" id="VDCJ01000324">
    <property type="protein sequence ID" value="MRU22972.1"/>
    <property type="molecule type" value="Genomic_DNA"/>
</dbReference>
<dbReference type="Pfam" id="PF16083">
    <property type="entry name" value="Phage_holin_3_3"/>
    <property type="match status" value="1"/>
</dbReference>
<evidence type="ECO:0000313" key="4">
    <source>
        <dbReference type="Proteomes" id="UP000474061"/>
    </source>
</evidence>
<protein>
    <submittedName>
        <fullName evidence="2">Phage holin family protein</fullName>
    </submittedName>
</protein>
<reference evidence="2" key="3">
    <citation type="submission" date="2021-11" db="EMBL/GenBank/DDBJ databases">
        <authorList>
            <person name="Denance N."/>
            <person name="Briand M."/>
            <person name="Dupas E."/>
            <person name="Durand K."/>
            <person name="Legendre B."/>
            <person name="Cunty A."/>
            <person name="Donnadieu C."/>
            <person name="Lopez Roques C."/>
            <person name="Cesbron S."/>
            <person name="Jacques M.A."/>
        </authorList>
    </citation>
    <scope>NUCLEOTIDE SEQUENCE</scope>
    <source>
        <strain evidence="2">CFBP8070</strain>
    </source>
</reference>
<sequence length="104" mass="11146">MIDVSTLPTWWPEAFYVALSLLTGTLSYVMRVIDAKATLAVSRVLIEAAMSGFVGLLVMCVCEEFKLSQSITVAAVIASGLIDTPHTLELIQNFITPKLGTGGK</sequence>
<evidence type="ECO:0000256" key="1">
    <source>
        <dbReference type="SAM" id="Phobius"/>
    </source>
</evidence>
<evidence type="ECO:0000313" key="2">
    <source>
        <dbReference type="EMBL" id="MDC6408785.1"/>
    </source>
</evidence>
<keyword evidence="1" id="KW-0472">Membrane</keyword>
<keyword evidence="1" id="KW-0812">Transmembrane</keyword>
<gene>
    <name evidence="3" type="ORF">FG476_02370</name>
    <name evidence="2" type="ORF">LOK82_09165</name>
</gene>
<accession>A0A9Q4MHZ2</accession>
<evidence type="ECO:0000313" key="3">
    <source>
        <dbReference type="EMBL" id="MRU22972.1"/>
    </source>
</evidence>